<reference evidence="4 5" key="1">
    <citation type="submission" date="2023-06" db="EMBL/GenBank/DDBJ databases">
        <title>Thiopseudomonas sp. CY1220 draft genome sequence.</title>
        <authorList>
            <person name="Zhao G."/>
            <person name="An M."/>
        </authorList>
    </citation>
    <scope>NUCLEOTIDE SEQUENCE [LARGE SCALE GENOMIC DNA]</scope>
    <source>
        <strain evidence="4 5">CY1220</strain>
    </source>
</reference>
<dbReference type="EMBL" id="JAUCDY010000003">
    <property type="protein sequence ID" value="MDM7857421.1"/>
    <property type="molecule type" value="Genomic_DNA"/>
</dbReference>
<name>A0ABT7SMM1_9GAMM</name>
<protein>
    <submittedName>
        <fullName evidence="4">PAS domain S-box protein</fullName>
    </submittedName>
</protein>
<dbReference type="SMART" id="SM00091">
    <property type="entry name" value="PAS"/>
    <property type="match status" value="1"/>
</dbReference>
<dbReference type="Pfam" id="PF08448">
    <property type="entry name" value="PAS_4"/>
    <property type="match status" value="1"/>
</dbReference>
<dbReference type="InterPro" id="IPR000700">
    <property type="entry name" value="PAS-assoc_C"/>
</dbReference>
<evidence type="ECO:0000259" key="2">
    <source>
        <dbReference type="PROSITE" id="PS50112"/>
    </source>
</evidence>
<keyword evidence="1" id="KW-0808">Transferase</keyword>
<organism evidence="4 5">
    <name type="scientific">Thiopseudomonas acetoxidans</name>
    <dbReference type="NCBI Taxonomy" id="3041622"/>
    <lineage>
        <taxon>Bacteria</taxon>
        <taxon>Pseudomonadati</taxon>
        <taxon>Pseudomonadota</taxon>
        <taxon>Gammaproteobacteria</taxon>
        <taxon>Pseudomonadales</taxon>
        <taxon>Pseudomonadaceae</taxon>
        <taxon>Thiopseudomonas</taxon>
    </lineage>
</organism>
<dbReference type="PROSITE" id="PS50113">
    <property type="entry name" value="PAC"/>
    <property type="match status" value="1"/>
</dbReference>
<evidence type="ECO:0000313" key="5">
    <source>
        <dbReference type="Proteomes" id="UP001241056"/>
    </source>
</evidence>
<keyword evidence="5" id="KW-1185">Reference proteome</keyword>
<dbReference type="InterPro" id="IPR001610">
    <property type="entry name" value="PAC"/>
</dbReference>
<gene>
    <name evidence="4" type="ORF">QEZ41_03905</name>
</gene>
<feature type="domain" description="PAS" evidence="2">
    <location>
        <begin position="8"/>
        <end position="71"/>
    </location>
</feature>
<dbReference type="Gene3D" id="3.30.450.20">
    <property type="entry name" value="PAS domain"/>
    <property type="match status" value="1"/>
</dbReference>
<dbReference type="InterPro" id="IPR035965">
    <property type="entry name" value="PAS-like_dom_sf"/>
</dbReference>
<dbReference type="SMART" id="SM00086">
    <property type="entry name" value="PAC"/>
    <property type="match status" value="1"/>
</dbReference>
<feature type="domain" description="PAC" evidence="3">
    <location>
        <begin position="78"/>
        <end position="130"/>
    </location>
</feature>
<dbReference type="InterPro" id="IPR013656">
    <property type="entry name" value="PAS_4"/>
</dbReference>
<evidence type="ECO:0000313" key="4">
    <source>
        <dbReference type="EMBL" id="MDM7857421.1"/>
    </source>
</evidence>
<evidence type="ECO:0000259" key="3">
    <source>
        <dbReference type="PROSITE" id="PS50113"/>
    </source>
</evidence>
<evidence type="ECO:0000256" key="1">
    <source>
        <dbReference type="ARBA" id="ARBA00022777"/>
    </source>
</evidence>
<keyword evidence="1" id="KW-0418">Kinase</keyword>
<dbReference type="RefSeq" id="WP_289410075.1">
    <property type="nucleotide sequence ID" value="NZ_JAUCDY010000003.1"/>
</dbReference>
<dbReference type="PROSITE" id="PS50112">
    <property type="entry name" value="PAS"/>
    <property type="match status" value="1"/>
</dbReference>
<dbReference type="InterPro" id="IPR000014">
    <property type="entry name" value="PAS"/>
</dbReference>
<sequence length="130" mass="14450">MSSLAEWIIEQTSDALIYADTQGTIKRWNHAAEKLFGFSAEDALGESLDIIIPKHLREAHWRGFNAAIASGKLKLAGTPTLTRAMHKEGHKLYVEMTFALVVNDTGKVLGSVSMARDVTERVQRERAARK</sequence>
<proteinExistence type="predicted"/>
<dbReference type="SUPFAM" id="SSF55785">
    <property type="entry name" value="PYP-like sensor domain (PAS domain)"/>
    <property type="match status" value="1"/>
</dbReference>
<dbReference type="NCBIfam" id="TIGR00229">
    <property type="entry name" value="sensory_box"/>
    <property type="match status" value="1"/>
</dbReference>
<dbReference type="Proteomes" id="UP001241056">
    <property type="component" value="Unassembled WGS sequence"/>
</dbReference>
<dbReference type="CDD" id="cd00130">
    <property type="entry name" value="PAS"/>
    <property type="match status" value="1"/>
</dbReference>
<comment type="caution">
    <text evidence="4">The sequence shown here is derived from an EMBL/GenBank/DDBJ whole genome shotgun (WGS) entry which is preliminary data.</text>
</comment>
<accession>A0ABT7SMM1</accession>